<evidence type="ECO:0000259" key="2">
    <source>
        <dbReference type="Pfam" id="PF21320"/>
    </source>
</evidence>
<dbReference type="PANTHER" id="PTHR45128">
    <property type="entry name" value="METHYLTRANSFERASE TYPE 11"/>
    <property type="match status" value="1"/>
</dbReference>
<keyword evidence="3" id="KW-0489">Methyltransferase</keyword>
<dbReference type="InterPro" id="IPR029063">
    <property type="entry name" value="SAM-dependent_MTases_sf"/>
</dbReference>
<dbReference type="GO" id="GO:0032259">
    <property type="term" value="P:methylation"/>
    <property type="evidence" value="ECO:0007669"/>
    <property type="project" value="UniProtKB-KW"/>
</dbReference>
<evidence type="ECO:0000313" key="3">
    <source>
        <dbReference type="EMBL" id="GAA4560638.1"/>
    </source>
</evidence>
<sequence>MTTTDPVLDEGRLTAFVGRVVGDLGAVTTAAGVVIGHRLGLYGALAAGPATPEELATRSGCDVRYVTEWARGQAAGGYVGYDPASGEYSLDAEQAFCLTDPNGPVYLPAAFQLALGALKAEPRITEAFRTGAGMGWDEQDTDVHLGCAGFFRPGYVANLTSSWIPALDGVEQALQAGATVADVGCGAGASSVLLGEAYPRARVRGSDYHAGSIELARMAAVESGVTGHVEFEVATAQTFTGTGYDLVTMFDCLHDMGDPLGAARHVREALADDGTWMVVEPIAGDRPEDNANPVGRAYYGFSTLLCVPNGLSQPGGYALGAQAGESAIRRIATDAGFTRFRRVAETPFNAVYEIRP</sequence>
<comment type="caution">
    <text evidence="3">The sequence shown here is derived from an EMBL/GenBank/DDBJ whole genome shotgun (WGS) entry which is preliminary data.</text>
</comment>
<accession>A0ABP8S607</accession>
<dbReference type="Pfam" id="PF21320">
    <property type="entry name" value="WHD_Rv2258c"/>
    <property type="match status" value="1"/>
</dbReference>
<dbReference type="CDD" id="cd02440">
    <property type="entry name" value="AdoMet_MTases"/>
    <property type="match status" value="1"/>
</dbReference>
<protein>
    <submittedName>
        <fullName evidence="3">Class I SAM-dependent methyltransferase</fullName>
    </submittedName>
</protein>
<proteinExistence type="predicted"/>
<dbReference type="EMBL" id="BAABGT010000123">
    <property type="protein sequence ID" value="GAA4560638.1"/>
    <property type="molecule type" value="Genomic_DNA"/>
</dbReference>
<feature type="domain" description="Methyltransferase type 12" evidence="1">
    <location>
        <begin position="182"/>
        <end position="275"/>
    </location>
</feature>
<dbReference type="InterPro" id="IPR048711">
    <property type="entry name" value="WHD_Rv2258c"/>
</dbReference>
<dbReference type="InterPro" id="IPR053173">
    <property type="entry name" value="SAM-binding_MTase"/>
</dbReference>
<organism evidence="3 4">
    <name type="scientific">Pseudonocardia xishanensis</name>
    <dbReference type="NCBI Taxonomy" id="630995"/>
    <lineage>
        <taxon>Bacteria</taxon>
        <taxon>Bacillati</taxon>
        <taxon>Actinomycetota</taxon>
        <taxon>Actinomycetes</taxon>
        <taxon>Pseudonocardiales</taxon>
        <taxon>Pseudonocardiaceae</taxon>
        <taxon>Pseudonocardia</taxon>
    </lineage>
</organism>
<evidence type="ECO:0000259" key="1">
    <source>
        <dbReference type="Pfam" id="PF08242"/>
    </source>
</evidence>
<dbReference type="InterPro" id="IPR013217">
    <property type="entry name" value="Methyltransf_12"/>
</dbReference>
<dbReference type="InterPro" id="IPR036388">
    <property type="entry name" value="WH-like_DNA-bd_sf"/>
</dbReference>
<dbReference type="Pfam" id="PF08242">
    <property type="entry name" value="Methyltransf_12"/>
    <property type="match status" value="1"/>
</dbReference>
<keyword evidence="3" id="KW-0808">Transferase</keyword>
<dbReference type="GO" id="GO:0008168">
    <property type="term" value="F:methyltransferase activity"/>
    <property type="evidence" value="ECO:0007669"/>
    <property type="project" value="UniProtKB-KW"/>
</dbReference>
<dbReference type="Proteomes" id="UP001501598">
    <property type="component" value="Unassembled WGS sequence"/>
</dbReference>
<dbReference type="Gene3D" id="1.10.10.10">
    <property type="entry name" value="Winged helix-like DNA-binding domain superfamily/Winged helix DNA-binding domain"/>
    <property type="match status" value="1"/>
</dbReference>
<evidence type="ECO:0000313" key="4">
    <source>
        <dbReference type="Proteomes" id="UP001501598"/>
    </source>
</evidence>
<dbReference type="PANTHER" id="PTHR45128:SF2">
    <property type="entry name" value="METHYLTRANSFERASE DOMAIN-CONTAINING PROTEIN"/>
    <property type="match status" value="1"/>
</dbReference>
<dbReference type="Gene3D" id="3.40.50.150">
    <property type="entry name" value="Vaccinia Virus protein VP39"/>
    <property type="match status" value="1"/>
</dbReference>
<dbReference type="SUPFAM" id="SSF53335">
    <property type="entry name" value="S-adenosyl-L-methionine-dependent methyltransferases"/>
    <property type="match status" value="1"/>
</dbReference>
<dbReference type="SUPFAM" id="SSF46785">
    <property type="entry name" value="Winged helix' DNA-binding domain"/>
    <property type="match status" value="1"/>
</dbReference>
<dbReference type="RefSeq" id="WP_345428673.1">
    <property type="nucleotide sequence ID" value="NZ_BAABGT010000123.1"/>
</dbReference>
<name>A0ABP8S607_9PSEU</name>
<feature type="domain" description="S-adenosylmethionine-dependent methyltransferase Rv2258c-like winged HTH" evidence="2">
    <location>
        <begin position="32"/>
        <end position="99"/>
    </location>
</feature>
<keyword evidence="4" id="KW-1185">Reference proteome</keyword>
<dbReference type="InterPro" id="IPR036390">
    <property type="entry name" value="WH_DNA-bd_sf"/>
</dbReference>
<gene>
    <name evidence="3" type="ORF">GCM10023175_71030</name>
</gene>
<reference evidence="4" key="1">
    <citation type="journal article" date="2019" name="Int. J. Syst. Evol. Microbiol.">
        <title>The Global Catalogue of Microorganisms (GCM) 10K type strain sequencing project: providing services to taxonomists for standard genome sequencing and annotation.</title>
        <authorList>
            <consortium name="The Broad Institute Genomics Platform"/>
            <consortium name="The Broad Institute Genome Sequencing Center for Infectious Disease"/>
            <person name="Wu L."/>
            <person name="Ma J."/>
        </authorList>
    </citation>
    <scope>NUCLEOTIDE SEQUENCE [LARGE SCALE GENOMIC DNA]</scope>
    <source>
        <strain evidence="4">JCM 17906</strain>
    </source>
</reference>